<dbReference type="RefSeq" id="WP_064790150.1">
    <property type="nucleotide sequence ID" value="NZ_CP031555.1"/>
</dbReference>
<gene>
    <name evidence="11" type="ORF">DY252_10050</name>
</gene>
<evidence type="ECO:0000259" key="8">
    <source>
        <dbReference type="PROSITE" id="PS50111"/>
    </source>
</evidence>
<evidence type="ECO:0000256" key="3">
    <source>
        <dbReference type="ARBA" id="ARBA00023224"/>
    </source>
</evidence>
<dbReference type="Pfam" id="PF00672">
    <property type="entry name" value="HAMP"/>
    <property type="match status" value="1"/>
</dbReference>
<evidence type="ECO:0000256" key="5">
    <source>
        <dbReference type="PROSITE-ProRule" id="PRU00284"/>
    </source>
</evidence>
<name>A0ABM6XXV4_9PROT</name>
<evidence type="ECO:0000256" key="6">
    <source>
        <dbReference type="SAM" id="Coils"/>
    </source>
</evidence>
<protein>
    <submittedName>
        <fullName evidence="11">HAMP domain-containing protein</fullName>
    </submittedName>
</protein>
<evidence type="ECO:0000313" key="11">
    <source>
        <dbReference type="EMBL" id="AXO14522.1"/>
    </source>
</evidence>
<comment type="subcellular location">
    <subcellularLocation>
        <location evidence="1">Cell inner membrane</location>
        <topology evidence="1">Multi-pass membrane protein</topology>
    </subcellularLocation>
</comment>
<feature type="transmembrane region" description="Helical" evidence="7">
    <location>
        <begin position="12"/>
        <end position="33"/>
    </location>
</feature>
<dbReference type="EMBL" id="CP031555">
    <property type="protein sequence ID" value="AXO14522.1"/>
    <property type="molecule type" value="Genomic_DNA"/>
</dbReference>
<feature type="transmembrane region" description="Helical" evidence="7">
    <location>
        <begin position="344"/>
        <end position="365"/>
    </location>
</feature>
<organism evidence="11 12">
    <name type="scientific">Thalassospira indica</name>
    <dbReference type="NCBI Taxonomy" id="1891279"/>
    <lineage>
        <taxon>Bacteria</taxon>
        <taxon>Pseudomonadati</taxon>
        <taxon>Pseudomonadota</taxon>
        <taxon>Alphaproteobacteria</taxon>
        <taxon>Rhodospirillales</taxon>
        <taxon>Thalassospiraceae</taxon>
        <taxon>Thalassospira</taxon>
    </lineage>
</organism>
<keyword evidence="12" id="KW-1185">Reference proteome</keyword>
<evidence type="ECO:0000259" key="9">
    <source>
        <dbReference type="PROSITE" id="PS50192"/>
    </source>
</evidence>
<keyword evidence="7" id="KW-0472">Membrane</keyword>
<feature type="domain" description="Methyl-accepting transducer" evidence="8">
    <location>
        <begin position="461"/>
        <end position="697"/>
    </location>
</feature>
<evidence type="ECO:0000256" key="4">
    <source>
        <dbReference type="ARBA" id="ARBA00029447"/>
    </source>
</evidence>
<dbReference type="SUPFAM" id="SSF58104">
    <property type="entry name" value="Methyl-accepting chemotaxis protein (MCP) signaling domain"/>
    <property type="match status" value="1"/>
</dbReference>
<keyword evidence="2" id="KW-0997">Cell inner membrane</keyword>
<keyword evidence="7" id="KW-1133">Transmembrane helix</keyword>
<dbReference type="InterPro" id="IPR024478">
    <property type="entry name" value="HlyB_4HB_MCP"/>
</dbReference>
<dbReference type="InterPro" id="IPR003660">
    <property type="entry name" value="HAMP_dom"/>
</dbReference>
<accession>A0ABM6XXV4</accession>
<dbReference type="SMART" id="SM00283">
    <property type="entry name" value="MA"/>
    <property type="match status" value="1"/>
</dbReference>
<evidence type="ECO:0000259" key="10">
    <source>
        <dbReference type="PROSITE" id="PS50885"/>
    </source>
</evidence>
<dbReference type="Pfam" id="PF00015">
    <property type="entry name" value="MCPsignal"/>
    <property type="match status" value="1"/>
</dbReference>
<dbReference type="Gene3D" id="1.20.58.920">
    <property type="match status" value="1"/>
</dbReference>
<reference evidence="11 12" key="1">
    <citation type="submission" date="2018-08" db="EMBL/GenBank/DDBJ databases">
        <title>Complete genome sequence of type strain Thalassospira indica MCCC 1A01103T, isolated from isolated from deep seawater of the Indian Ocean.</title>
        <authorList>
            <person name="Liu Y."/>
        </authorList>
    </citation>
    <scope>NUCLEOTIDE SEQUENCE [LARGE SCALE GENOMIC DNA]</scope>
    <source>
        <strain evidence="11 12">PB8BT</strain>
    </source>
</reference>
<dbReference type="PANTHER" id="PTHR32089:SF112">
    <property type="entry name" value="LYSOZYME-LIKE PROTEIN-RELATED"/>
    <property type="match status" value="1"/>
</dbReference>
<dbReference type="Proteomes" id="UP000256971">
    <property type="component" value="Chromosome"/>
</dbReference>
<comment type="similarity">
    <text evidence="4">Belongs to the methyl-accepting chemotaxis (MCP) protein family.</text>
</comment>
<dbReference type="PROSITE" id="PS50111">
    <property type="entry name" value="CHEMOTAXIS_TRANSDUC_2"/>
    <property type="match status" value="1"/>
</dbReference>
<dbReference type="InterPro" id="IPR004089">
    <property type="entry name" value="MCPsignal_dom"/>
</dbReference>
<dbReference type="PROSITE" id="PS50192">
    <property type="entry name" value="T_SNARE"/>
    <property type="match status" value="1"/>
</dbReference>
<sequence length="724" mass="77271">MGTKFGVQSKLLISFAVVGLMAVISAIVGAVSFNQFGSALRTITEEKLPPIAAAQALATGSAEIVAIAPRIVAAANPEEETAINDELAVRLEELGALISEIESTGFMPAVIASINDNRTLLEDNLKQLHDVTQERFQISDEKAGKLEEFQNLSKRYGDTLKPVLSYTQNDIAQGNEYVSSFADDPSKKYSADKDEILSTFQKFASAIDTRTPILELERLGSAASNMIIASTTETQAVRLSIIPVRIRGTYTDALSQLDQLENDRLKAFYVDLIDKMQKLSVGDGSLPDLRKRELEATEKSQALVVQSGEYADAMRNSVAELVAGLNAEVDQAAAEASVVEKQSLTALTVVAAIGVVISLLIYVLYVRGNVLRRLGLLQKTMVQLADGNLEVAVPAKGNDEISAMGRAVEVFKKNALKVQEMQAEEERLNHERNEALRDELLSLADTLQNEVESAVNEIAALGDQLQGVSGQMTSSAELVSGQTEEVASSAQEATGNVETVAAATEQLSASNAEINRQMAESTRISNEASNRAQETNELVVSLSQSADRIGEVIALITDIAEQTNLLALNATIEAARAGDAGKGFAVVAAEVKNLANQTEKATEEISGQISGIQKATGESVNAIGDIGRIIENINEIATTISAAVEEQGAATDEITRNVRGAADRTRSVSASINEVANETSKTGELSSQVLATAQDASQKVENLRSRINGILDDLRKQAHDRAAS</sequence>
<keyword evidence="6" id="KW-0175">Coiled coil</keyword>
<evidence type="ECO:0000256" key="7">
    <source>
        <dbReference type="SAM" id="Phobius"/>
    </source>
</evidence>
<feature type="domain" description="HAMP" evidence="10">
    <location>
        <begin position="368"/>
        <end position="420"/>
    </location>
</feature>
<keyword evidence="2" id="KW-1003">Cell membrane</keyword>
<evidence type="ECO:0000256" key="2">
    <source>
        <dbReference type="ARBA" id="ARBA00022519"/>
    </source>
</evidence>
<dbReference type="PROSITE" id="PS50885">
    <property type="entry name" value="HAMP"/>
    <property type="match status" value="1"/>
</dbReference>
<dbReference type="PANTHER" id="PTHR32089">
    <property type="entry name" value="METHYL-ACCEPTING CHEMOTAXIS PROTEIN MCPB"/>
    <property type="match status" value="1"/>
</dbReference>
<dbReference type="InterPro" id="IPR038188">
    <property type="entry name" value="TorS_sensor_sf"/>
</dbReference>
<evidence type="ECO:0000256" key="1">
    <source>
        <dbReference type="ARBA" id="ARBA00004429"/>
    </source>
</evidence>
<dbReference type="SMART" id="SM00304">
    <property type="entry name" value="HAMP"/>
    <property type="match status" value="2"/>
</dbReference>
<proteinExistence type="inferred from homology"/>
<feature type="coiled-coil region" evidence="6">
    <location>
        <begin position="413"/>
        <end position="464"/>
    </location>
</feature>
<dbReference type="CDD" id="cd06225">
    <property type="entry name" value="HAMP"/>
    <property type="match status" value="1"/>
</dbReference>
<dbReference type="Pfam" id="PF12729">
    <property type="entry name" value="4HB_MCP_1"/>
    <property type="match status" value="1"/>
</dbReference>
<dbReference type="Gene3D" id="1.10.287.950">
    <property type="entry name" value="Methyl-accepting chemotaxis protein"/>
    <property type="match status" value="1"/>
</dbReference>
<keyword evidence="7" id="KW-0812">Transmembrane</keyword>
<dbReference type="InterPro" id="IPR000727">
    <property type="entry name" value="T_SNARE_dom"/>
</dbReference>
<evidence type="ECO:0000313" key="12">
    <source>
        <dbReference type="Proteomes" id="UP000256971"/>
    </source>
</evidence>
<keyword evidence="3 5" id="KW-0807">Transducer</keyword>
<dbReference type="Gene3D" id="6.10.340.10">
    <property type="match status" value="1"/>
</dbReference>
<feature type="domain" description="T-SNARE coiled-coil homology" evidence="9">
    <location>
        <begin position="613"/>
        <end position="675"/>
    </location>
</feature>